<organism evidence="1 2">
    <name type="scientific">Cohnella ginsengisoli</name>
    <dbReference type="NCBI Taxonomy" id="425004"/>
    <lineage>
        <taxon>Bacteria</taxon>
        <taxon>Bacillati</taxon>
        <taxon>Bacillota</taxon>
        <taxon>Bacilli</taxon>
        <taxon>Bacillales</taxon>
        <taxon>Paenibacillaceae</taxon>
        <taxon>Cohnella</taxon>
    </lineage>
</organism>
<dbReference type="RefSeq" id="WP_277568726.1">
    <property type="nucleotide sequence ID" value="NZ_JAPDHZ010000008.1"/>
</dbReference>
<keyword evidence="2" id="KW-1185">Reference proteome</keyword>
<evidence type="ECO:0000313" key="1">
    <source>
        <dbReference type="EMBL" id="MDG0795022.1"/>
    </source>
</evidence>
<comment type="caution">
    <text evidence="1">The sequence shown here is derived from an EMBL/GenBank/DDBJ whole genome shotgun (WGS) entry which is preliminary data.</text>
</comment>
<accession>A0A9X4QQX1</accession>
<dbReference type="Gene3D" id="2.60.120.380">
    <property type="match status" value="1"/>
</dbReference>
<name>A0A9X4QQX1_9BACL</name>
<protein>
    <submittedName>
        <fullName evidence="1">Uncharacterized protein</fullName>
    </submittedName>
</protein>
<dbReference type="EMBL" id="JAPDHZ010000008">
    <property type="protein sequence ID" value="MDG0795022.1"/>
    <property type="molecule type" value="Genomic_DNA"/>
</dbReference>
<evidence type="ECO:0000313" key="2">
    <source>
        <dbReference type="Proteomes" id="UP001153387"/>
    </source>
</evidence>
<reference evidence="1 2" key="1">
    <citation type="submission" date="2022-10" db="EMBL/GenBank/DDBJ databases">
        <title>Comparative genomic analysis of Cohnella hashimotonis sp. nov., isolated from the International Space Station.</title>
        <authorList>
            <person name="Simpson A."/>
            <person name="Venkateswaran K."/>
        </authorList>
    </citation>
    <scope>NUCLEOTIDE SEQUENCE [LARGE SCALE GENOMIC DNA]</scope>
    <source>
        <strain evidence="1 2">DSM 18997</strain>
    </source>
</reference>
<proteinExistence type="predicted"/>
<gene>
    <name evidence="1" type="ORF">OMP38_32485</name>
</gene>
<dbReference type="Proteomes" id="UP001153387">
    <property type="component" value="Unassembled WGS sequence"/>
</dbReference>
<sequence length="149" mass="15860">MATSQSAGLPNCVGHAARRCERRVCGNRVREREQQLGVYGGRRQHRRHRDRIVERAGGGADNDYFAFSAASGGTVSVTFSSDGGTSEVVNQYISIIDATTSTTLATGSISPASPQRTISFSKTAGHTYHVVLIKPTGSAALYGYHLAIS</sequence>
<dbReference type="AlphaFoldDB" id="A0A9X4QQX1"/>